<dbReference type="CDD" id="cd06222">
    <property type="entry name" value="RNase_H_like"/>
    <property type="match status" value="1"/>
</dbReference>
<dbReference type="EMBL" id="JBBPBM010000050">
    <property type="protein sequence ID" value="KAK8519661.1"/>
    <property type="molecule type" value="Genomic_DNA"/>
</dbReference>
<dbReference type="Pfam" id="PF13456">
    <property type="entry name" value="RVT_3"/>
    <property type="match status" value="1"/>
</dbReference>
<reference evidence="2 3" key="1">
    <citation type="journal article" date="2024" name="G3 (Bethesda)">
        <title>Genome assembly of Hibiscus sabdariffa L. provides insights into metabolisms of medicinal natural products.</title>
        <authorList>
            <person name="Kim T."/>
        </authorList>
    </citation>
    <scope>NUCLEOTIDE SEQUENCE [LARGE SCALE GENOMIC DNA]</scope>
    <source>
        <strain evidence="2">TK-2024</strain>
        <tissue evidence="2">Old leaves</tissue>
    </source>
</reference>
<sequence length="229" mass="25256">MDDIIPSLAASFVQDALPWLEEAASQLSRLALGCFVTLLWNLWNRRNQWVHNQQLQLIWATVMTASLLQHDYLSVSRPTEHSATTPALSPVSWSLPVRDSSGQVLCGLAQHLVGPTNIVFAEHAALLVHLQLALDHGWPSVLIKTDSAQTVNILGRPSSSNLSIYGPSLEPTRAVLAAHPHIRLRFIPRSTNRVAHTLSSWALHCNNALFFDSVFPEIILDTVNSDIGI</sequence>
<accession>A0ABR2CJ49</accession>
<dbReference type="PANTHER" id="PTHR47074:SF48">
    <property type="entry name" value="POLYNUCLEOTIDYL TRANSFERASE, RIBONUCLEASE H-LIKE SUPERFAMILY PROTEIN"/>
    <property type="match status" value="1"/>
</dbReference>
<evidence type="ECO:0000313" key="2">
    <source>
        <dbReference type="EMBL" id="KAK8519661.1"/>
    </source>
</evidence>
<comment type="caution">
    <text evidence="2">The sequence shown here is derived from an EMBL/GenBank/DDBJ whole genome shotgun (WGS) entry which is preliminary data.</text>
</comment>
<proteinExistence type="predicted"/>
<dbReference type="InterPro" id="IPR012337">
    <property type="entry name" value="RNaseH-like_sf"/>
</dbReference>
<dbReference type="InterPro" id="IPR044730">
    <property type="entry name" value="RNase_H-like_dom_plant"/>
</dbReference>
<gene>
    <name evidence="2" type="ORF">V6N12_030028</name>
</gene>
<dbReference type="InterPro" id="IPR036397">
    <property type="entry name" value="RNaseH_sf"/>
</dbReference>
<feature type="domain" description="RNase H type-1" evidence="1">
    <location>
        <begin position="97"/>
        <end position="202"/>
    </location>
</feature>
<dbReference type="InterPro" id="IPR002156">
    <property type="entry name" value="RNaseH_domain"/>
</dbReference>
<keyword evidence="3" id="KW-1185">Reference proteome</keyword>
<dbReference type="PANTHER" id="PTHR47074">
    <property type="entry name" value="BNAC02G40300D PROTEIN"/>
    <property type="match status" value="1"/>
</dbReference>
<evidence type="ECO:0000313" key="3">
    <source>
        <dbReference type="Proteomes" id="UP001472677"/>
    </source>
</evidence>
<evidence type="ECO:0000259" key="1">
    <source>
        <dbReference type="Pfam" id="PF13456"/>
    </source>
</evidence>
<dbReference type="Proteomes" id="UP001472677">
    <property type="component" value="Unassembled WGS sequence"/>
</dbReference>
<name>A0ABR2CJ49_9ROSI</name>
<organism evidence="2 3">
    <name type="scientific">Hibiscus sabdariffa</name>
    <name type="common">roselle</name>
    <dbReference type="NCBI Taxonomy" id="183260"/>
    <lineage>
        <taxon>Eukaryota</taxon>
        <taxon>Viridiplantae</taxon>
        <taxon>Streptophyta</taxon>
        <taxon>Embryophyta</taxon>
        <taxon>Tracheophyta</taxon>
        <taxon>Spermatophyta</taxon>
        <taxon>Magnoliopsida</taxon>
        <taxon>eudicotyledons</taxon>
        <taxon>Gunneridae</taxon>
        <taxon>Pentapetalae</taxon>
        <taxon>rosids</taxon>
        <taxon>malvids</taxon>
        <taxon>Malvales</taxon>
        <taxon>Malvaceae</taxon>
        <taxon>Malvoideae</taxon>
        <taxon>Hibiscus</taxon>
    </lineage>
</organism>
<dbReference type="SUPFAM" id="SSF53098">
    <property type="entry name" value="Ribonuclease H-like"/>
    <property type="match status" value="1"/>
</dbReference>
<dbReference type="Gene3D" id="3.30.420.10">
    <property type="entry name" value="Ribonuclease H-like superfamily/Ribonuclease H"/>
    <property type="match status" value="1"/>
</dbReference>
<dbReference type="InterPro" id="IPR052929">
    <property type="entry name" value="RNase_H-like_EbsB-rel"/>
</dbReference>
<protein>
    <recommendedName>
        <fullName evidence="1">RNase H type-1 domain-containing protein</fullName>
    </recommendedName>
</protein>